<feature type="signal peptide" evidence="2">
    <location>
        <begin position="1"/>
        <end position="27"/>
    </location>
</feature>
<dbReference type="Proteomes" id="UP000198327">
    <property type="component" value="Unassembled WGS sequence"/>
</dbReference>
<dbReference type="OrthoDB" id="284233at2"/>
<dbReference type="Pfam" id="PF13810">
    <property type="entry name" value="DUF4185"/>
    <property type="match status" value="1"/>
</dbReference>
<keyword evidence="2" id="KW-0732">Signal</keyword>
<organism evidence="4 5">
    <name type="scientific">Rhodococcoides kyotonense</name>
    <dbReference type="NCBI Taxonomy" id="398843"/>
    <lineage>
        <taxon>Bacteria</taxon>
        <taxon>Bacillati</taxon>
        <taxon>Actinomycetota</taxon>
        <taxon>Actinomycetes</taxon>
        <taxon>Mycobacteriales</taxon>
        <taxon>Nocardiaceae</taxon>
        <taxon>Rhodococcoides</taxon>
    </lineage>
</organism>
<feature type="chain" id="PRO_5012286091" description="DUF4185 domain-containing protein" evidence="2">
    <location>
        <begin position="28"/>
        <end position="522"/>
    </location>
</feature>
<protein>
    <recommendedName>
        <fullName evidence="3">DUF4185 domain-containing protein</fullName>
    </recommendedName>
</protein>
<accession>A0A239KE94</accession>
<feature type="region of interest" description="Disordered" evidence="1">
    <location>
        <begin position="26"/>
        <end position="57"/>
    </location>
</feature>
<reference evidence="5" key="1">
    <citation type="submission" date="2017-06" db="EMBL/GenBank/DDBJ databases">
        <authorList>
            <person name="Varghese N."/>
            <person name="Submissions S."/>
        </authorList>
    </citation>
    <scope>NUCLEOTIDE SEQUENCE [LARGE SCALE GENOMIC DNA]</scope>
    <source>
        <strain evidence="5">JCM 23211</strain>
    </source>
</reference>
<evidence type="ECO:0000313" key="4">
    <source>
        <dbReference type="EMBL" id="SNT15444.1"/>
    </source>
</evidence>
<dbReference type="EMBL" id="FZOW01000010">
    <property type="protein sequence ID" value="SNT15444.1"/>
    <property type="molecule type" value="Genomic_DNA"/>
</dbReference>
<gene>
    <name evidence="4" type="ORF">SAMN05421642_11062</name>
</gene>
<feature type="compositionally biased region" description="Basic and acidic residues" evidence="1">
    <location>
        <begin position="513"/>
        <end position="522"/>
    </location>
</feature>
<name>A0A239KE94_9NOCA</name>
<dbReference type="AlphaFoldDB" id="A0A239KE94"/>
<dbReference type="SUPFAM" id="SSF75005">
    <property type="entry name" value="Arabinanase/levansucrase/invertase"/>
    <property type="match status" value="1"/>
</dbReference>
<evidence type="ECO:0000256" key="1">
    <source>
        <dbReference type="SAM" id="MobiDB-lite"/>
    </source>
</evidence>
<dbReference type="InterPro" id="IPR023296">
    <property type="entry name" value="Glyco_hydro_beta-prop_sf"/>
</dbReference>
<feature type="domain" description="DUF4185" evidence="3">
    <location>
        <begin position="188"/>
        <end position="490"/>
    </location>
</feature>
<dbReference type="RefSeq" id="WP_089248466.1">
    <property type="nucleotide sequence ID" value="NZ_FZOW01000010.1"/>
</dbReference>
<dbReference type="InterPro" id="IPR025442">
    <property type="entry name" value="DUF4185"/>
</dbReference>
<dbReference type="Gene3D" id="2.115.10.20">
    <property type="entry name" value="Glycosyl hydrolase domain, family 43"/>
    <property type="match status" value="1"/>
</dbReference>
<feature type="region of interest" description="Disordered" evidence="1">
    <location>
        <begin position="496"/>
        <end position="522"/>
    </location>
</feature>
<evidence type="ECO:0000256" key="2">
    <source>
        <dbReference type="SAM" id="SignalP"/>
    </source>
</evidence>
<sequence>MRGRSAVLGCTVALIAGSTVLAAPASAAPPAPVNHCGESGFDPKDYPPEPLGPHSVPVLPPLPDRVVVPVPYPSVELVPLPDPQPDTTRVDAEPLVDPCMDPCPDLTDDTEEELAEATGSARLPFPRIEIDPQPETIPIPIPGPPGEDVAPVPPFVVNPAEPGPVTAAPAQPVVGDVSVVSQVTGPGSENRTDKRWQLDGTDLGIMWESKPGEIAVAFGDSFGKGWEYGVVGGPDWRSNAIGYSTDTDLSDGMTIDSMVQDSRCHAAELLSSRKVKNWETTVIPTSGFALGDRQYMSYMSVRRWSTVPGMWWTNYGGIAYSDDNGSTWTKDPHARWDNVFGASKFQVSTMVPQGDYVYMFGTVNGRIGSVGLARVPKDDLLNKTAYQYWVDGTWAPTDANDATPIADGIASELSIRFHDGRWQMTYFDPVSGNIVLRESNSPQGQWTAPSTLIGTDEYPKIYGGFMHPWSKDGELYFTVSEWDSYNVYLVKAQLTSERSATTPTTPSPLRPGGADRGRVATP</sequence>
<proteinExistence type="predicted"/>
<keyword evidence="5" id="KW-1185">Reference proteome</keyword>
<evidence type="ECO:0000313" key="5">
    <source>
        <dbReference type="Proteomes" id="UP000198327"/>
    </source>
</evidence>
<evidence type="ECO:0000259" key="3">
    <source>
        <dbReference type="Pfam" id="PF13810"/>
    </source>
</evidence>